<keyword evidence="8" id="KW-0411">Iron-sulfur</keyword>
<dbReference type="PROSITE" id="PS01087">
    <property type="entry name" value="RADICAL_ACTIVATING"/>
    <property type="match status" value="1"/>
</dbReference>
<evidence type="ECO:0000256" key="2">
    <source>
        <dbReference type="ARBA" id="ARBA00009777"/>
    </source>
</evidence>
<keyword evidence="3" id="KW-0004">4Fe-4S</keyword>
<dbReference type="NCBIfam" id="TIGR02494">
    <property type="entry name" value="PFLE_PFLC"/>
    <property type="match status" value="1"/>
</dbReference>
<dbReference type="AlphaFoldDB" id="A0A3G1KUJ5"/>
<dbReference type="InterPro" id="IPR040074">
    <property type="entry name" value="BssD/PflA/YjjW"/>
</dbReference>
<dbReference type="PANTHER" id="PTHR30352:SF4">
    <property type="entry name" value="PYRUVATE FORMATE-LYASE 2-ACTIVATING ENZYME"/>
    <property type="match status" value="1"/>
</dbReference>
<keyword evidence="4" id="KW-0949">S-adenosyl-L-methionine</keyword>
<dbReference type="PROSITE" id="PS51379">
    <property type="entry name" value="4FE4S_FER_2"/>
    <property type="match status" value="2"/>
</dbReference>
<dbReference type="KEGG" id="fwa:DCMF_16590"/>
<dbReference type="InterPro" id="IPR058240">
    <property type="entry name" value="rSAM_sf"/>
</dbReference>
<comment type="catalytic activity">
    <reaction evidence="9">
        <text>glycyl-[protein] + reduced [flavodoxin] + S-adenosyl-L-methionine = glycin-2-yl radical-[protein] + semiquinone [flavodoxin] + 5'-deoxyadenosine + L-methionine + H(+)</text>
        <dbReference type="Rhea" id="RHEA:61976"/>
        <dbReference type="Rhea" id="RHEA-COMP:10622"/>
        <dbReference type="Rhea" id="RHEA-COMP:14480"/>
        <dbReference type="Rhea" id="RHEA-COMP:15993"/>
        <dbReference type="Rhea" id="RHEA-COMP:15994"/>
        <dbReference type="ChEBI" id="CHEBI:15378"/>
        <dbReference type="ChEBI" id="CHEBI:17319"/>
        <dbReference type="ChEBI" id="CHEBI:29947"/>
        <dbReference type="ChEBI" id="CHEBI:32722"/>
        <dbReference type="ChEBI" id="CHEBI:57618"/>
        <dbReference type="ChEBI" id="CHEBI:57844"/>
        <dbReference type="ChEBI" id="CHEBI:59789"/>
        <dbReference type="ChEBI" id="CHEBI:140311"/>
    </reaction>
</comment>
<keyword evidence="6" id="KW-0560">Oxidoreductase</keyword>
<evidence type="ECO:0000313" key="12">
    <source>
        <dbReference type="EMBL" id="ATW26173.1"/>
    </source>
</evidence>
<dbReference type="InterPro" id="IPR017900">
    <property type="entry name" value="4Fe4S_Fe_S_CS"/>
</dbReference>
<name>A0A3G1KUJ5_FORW1</name>
<keyword evidence="7" id="KW-0408">Iron</keyword>
<dbReference type="Pfam" id="PF12800">
    <property type="entry name" value="Fer4_4"/>
    <property type="match status" value="1"/>
</dbReference>
<dbReference type="SUPFAM" id="SSF102114">
    <property type="entry name" value="Radical SAM enzymes"/>
    <property type="match status" value="1"/>
</dbReference>
<dbReference type="RefSeq" id="WP_148135451.1">
    <property type="nucleotide sequence ID" value="NZ_CP017634.1"/>
</dbReference>
<dbReference type="EMBL" id="CP017634">
    <property type="protein sequence ID" value="ATW26173.1"/>
    <property type="molecule type" value="Genomic_DNA"/>
</dbReference>
<evidence type="ECO:0000259" key="11">
    <source>
        <dbReference type="PROSITE" id="PS51918"/>
    </source>
</evidence>
<evidence type="ECO:0000256" key="6">
    <source>
        <dbReference type="ARBA" id="ARBA00023002"/>
    </source>
</evidence>
<feature type="domain" description="4Fe-4S ferredoxin-type" evidence="10">
    <location>
        <begin position="84"/>
        <end position="113"/>
    </location>
</feature>
<dbReference type="Proteomes" id="UP000323521">
    <property type="component" value="Chromosome"/>
</dbReference>
<evidence type="ECO:0000256" key="5">
    <source>
        <dbReference type="ARBA" id="ARBA00022723"/>
    </source>
</evidence>
<proteinExistence type="inferred from homology"/>
<evidence type="ECO:0000259" key="10">
    <source>
        <dbReference type="PROSITE" id="PS51379"/>
    </source>
</evidence>
<evidence type="ECO:0000256" key="9">
    <source>
        <dbReference type="ARBA" id="ARBA00047365"/>
    </source>
</evidence>
<dbReference type="PANTHER" id="PTHR30352">
    <property type="entry name" value="PYRUVATE FORMATE-LYASE-ACTIVATING ENZYME"/>
    <property type="match status" value="1"/>
</dbReference>
<evidence type="ECO:0000256" key="3">
    <source>
        <dbReference type="ARBA" id="ARBA00022485"/>
    </source>
</evidence>
<reference evidence="12 13" key="1">
    <citation type="submission" date="2016-10" db="EMBL/GenBank/DDBJ databases">
        <title>Complete Genome Sequence of Peptococcaceae strain DCMF.</title>
        <authorList>
            <person name="Edwards R.J."/>
            <person name="Holland S.I."/>
            <person name="Deshpande N.P."/>
            <person name="Wong Y.K."/>
            <person name="Ertan H."/>
            <person name="Manefield M."/>
            <person name="Russell T.L."/>
            <person name="Lee M.J."/>
        </authorList>
    </citation>
    <scope>NUCLEOTIDE SEQUENCE [LARGE SCALE GENOMIC DNA]</scope>
    <source>
        <strain evidence="12 13">DCMF</strain>
    </source>
</reference>
<sequence>MDNKEIASERKALIFNIQRYSTEDGPGVRTTVFFQGCPLRCLWCSNPESKQHKPQMLYFENTCTECYSCLKVCPNGANQKKDDGTVWVDRNLCQNCGACVEACPSNARSIAGRWMTVDEVYKIIDKDVIYYMNSDGGVTLGGGECTSQPEFVLELLDRCYQRGIHICLDTCGYAPWSILEKILQKVDLVLFDIKHLDPVKHKEFTGVDNRLILDNASKIRQMGKKIIIRLPLIPGYNDDEKNITAIGRFMKLWGLDSIDILPYHRLGVNKYHALGEEYMLENLPSLQKDNIKSKVKILESFGLKVNVV</sequence>
<dbReference type="SFLD" id="SFLDG01066">
    <property type="entry name" value="organic_radical-activating_enz"/>
    <property type="match status" value="1"/>
</dbReference>
<evidence type="ECO:0000256" key="1">
    <source>
        <dbReference type="ARBA" id="ARBA00001966"/>
    </source>
</evidence>
<comment type="cofactor">
    <cofactor evidence="1">
        <name>[4Fe-4S] cluster</name>
        <dbReference type="ChEBI" id="CHEBI:49883"/>
    </cofactor>
</comment>
<dbReference type="PROSITE" id="PS00198">
    <property type="entry name" value="4FE4S_FER_1"/>
    <property type="match status" value="1"/>
</dbReference>
<dbReference type="Pfam" id="PF04055">
    <property type="entry name" value="Radical_SAM"/>
    <property type="match status" value="1"/>
</dbReference>
<gene>
    <name evidence="12" type="ORF">DCMF_16590</name>
</gene>
<dbReference type="OrthoDB" id="9782387at2"/>
<evidence type="ECO:0000256" key="8">
    <source>
        <dbReference type="ARBA" id="ARBA00023014"/>
    </source>
</evidence>
<dbReference type="GO" id="GO:0051539">
    <property type="term" value="F:4 iron, 4 sulfur cluster binding"/>
    <property type="evidence" value="ECO:0007669"/>
    <property type="project" value="UniProtKB-KW"/>
</dbReference>
<organism evidence="12 13">
    <name type="scientific">Formimonas warabiya</name>
    <dbReference type="NCBI Taxonomy" id="1761012"/>
    <lineage>
        <taxon>Bacteria</taxon>
        <taxon>Bacillati</taxon>
        <taxon>Bacillota</taxon>
        <taxon>Clostridia</taxon>
        <taxon>Eubacteriales</taxon>
        <taxon>Peptococcaceae</taxon>
        <taxon>Candidatus Formimonas</taxon>
    </lineage>
</organism>
<dbReference type="InterPro" id="IPR012839">
    <property type="entry name" value="Organic_radical_activase"/>
</dbReference>
<dbReference type="GO" id="GO:0046872">
    <property type="term" value="F:metal ion binding"/>
    <property type="evidence" value="ECO:0007669"/>
    <property type="project" value="UniProtKB-KW"/>
</dbReference>
<evidence type="ECO:0000256" key="4">
    <source>
        <dbReference type="ARBA" id="ARBA00022691"/>
    </source>
</evidence>
<dbReference type="InterPro" id="IPR007197">
    <property type="entry name" value="rSAM"/>
</dbReference>
<evidence type="ECO:0000256" key="7">
    <source>
        <dbReference type="ARBA" id="ARBA00023004"/>
    </source>
</evidence>
<dbReference type="PROSITE" id="PS51918">
    <property type="entry name" value="RADICAL_SAM"/>
    <property type="match status" value="1"/>
</dbReference>
<feature type="domain" description="4Fe-4S ferredoxin-type" evidence="10">
    <location>
        <begin position="54"/>
        <end position="83"/>
    </location>
</feature>
<dbReference type="Gene3D" id="3.20.20.70">
    <property type="entry name" value="Aldolase class I"/>
    <property type="match status" value="1"/>
</dbReference>
<protein>
    <submittedName>
        <fullName evidence="12">Glycyl-radical enzyme activating protein</fullName>
    </submittedName>
</protein>
<keyword evidence="5" id="KW-0479">Metal-binding</keyword>
<dbReference type="InterPro" id="IPR034457">
    <property type="entry name" value="Organic_radical-activating"/>
</dbReference>
<dbReference type="GO" id="GO:0016491">
    <property type="term" value="F:oxidoreductase activity"/>
    <property type="evidence" value="ECO:0007669"/>
    <property type="project" value="UniProtKB-KW"/>
</dbReference>
<accession>A0A3G1KUJ5</accession>
<dbReference type="InterPro" id="IPR017896">
    <property type="entry name" value="4Fe4S_Fe-S-bd"/>
</dbReference>
<dbReference type="SFLD" id="SFLDG01118">
    <property type="entry name" value="activating_enzymes__group_2"/>
    <property type="match status" value="1"/>
</dbReference>
<dbReference type="CDD" id="cd01335">
    <property type="entry name" value="Radical_SAM"/>
    <property type="match status" value="1"/>
</dbReference>
<dbReference type="Gene3D" id="3.30.70.20">
    <property type="match status" value="1"/>
</dbReference>
<dbReference type="InterPro" id="IPR001989">
    <property type="entry name" value="Radical_activat_CS"/>
</dbReference>
<dbReference type="SFLD" id="SFLDS00029">
    <property type="entry name" value="Radical_SAM"/>
    <property type="match status" value="1"/>
</dbReference>
<feature type="domain" description="Radical SAM core" evidence="11">
    <location>
        <begin position="23"/>
        <end position="304"/>
    </location>
</feature>
<dbReference type="PIRSF" id="PIRSF000371">
    <property type="entry name" value="PFL_act_enz"/>
    <property type="match status" value="1"/>
</dbReference>
<comment type="similarity">
    <text evidence="2">Belongs to the organic radical-activating enzymes family.</text>
</comment>
<dbReference type="InterPro" id="IPR013785">
    <property type="entry name" value="Aldolase_TIM"/>
</dbReference>
<evidence type="ECO:0000313" key="13">
    <source>
        <dbReference type="Proteomes" id="UP000323521"/>
    </source>
</evidence>
<keyword evidence="13" id="KW-1185">Reference proteome</keyword>
<dbReference type="SUPFAM" id="SSF54862">
    <property type="entry name" value="4Fe-4S ferredoxins"/>
    <property type="match status" value="1"/>
</dbReference>